<name>A0AAW5MWT7_9BACT</name>
<gene>
    <name evidence="1" type="ORF">NW209_00360</name>
</gene>
<dbReference type="AlphaFoldDB" id="A0AAW5MWT7"/>
<keyword evidence="2" id="KW-1185">Reference proteome</keyword>
<evidence type="ECO:0008006" key="3">
    <source>
        <dbReference type="Google" id="ProtNLM"/>
    </source>
</evidence>
<dbReference type="Proteomes" id="UP001204579">
    <property type="component" value="Unassembled WGS sequence"/>
</dbReference>
<dbReference type="GeneID" id="82442087"/>
<accession>A0AAW5MWT7</accession>
<dbReference type="RefSeq" id="WP_025892114.1">
    <property type="nucleotide sequence ID" value="NZ_CALULB010000022.1"/>
</dbReference>
<proteinExistence type="predicted"/>
<dbReference type="Gene3D" id="3.40.50.1110">
    <property type="entry name" value="SGNH hydrolase"/>
    <property type="match status" value="1"/>
</dbReference>
<reference evidence="1 2" key="1">
    <citation type="submission" date="2022-08" db="EMBL/GenBank/DDBJ databases">
        <authorList>
            <person name="Zeman M."/>
            <person name="Kubasova T."/>
        </authorList>
    </citation>
    <scope>NUCLEOTIDE SEQUENCE [LARGE SCALE GENOMIC DNA]</scope>
    <source>
        <strain evidence="1 2">ET62</strain>
    </source>
</reference>
<protein>
    <recommendedName>
        <fullName evidence="3">Periplasmic protein</fullName>
    </recommendedName>
</protein>
<comment type="caution">
    <text evidence="1">The sequence shown here is derived from an EMBL/GenBank/DDBJ whole genome shotgun (WGS) entry which is preliminary data.</text>
</comment>
<dbReference type="SUPFAM" id="SSF52266">
    <property type="entry name" value="SGNH hydrolase"/>
    <property type="match status" value="1"/>
</dbReference>
<dbReference type="GO" id="GO:0016788">
    <property type="term" value="F:hydrolase activity, acting on ester bonds"/>
    <property type="evidence" value="ECO:0007669"/>
    <property type="project" value="UniProtKB-ARBA"/>
</dbReference>
<organism evidence="1 2">
    <name type="scientific">Phocaeicola barnesiae</name>
    <dbReference type="NCBI Taxonomy" id="376804"/>
    <lineage>
        <taxon>Bacteria</taxon>
        <taxon>Pseudomonadati</taxon>
        <taxon>Bacteroidota</taxon>
        <taxon>Bacteroidia</taxon>
        <taxon>Bacteroidales</taxon>
        <taxon>Bacteroidaceae</taxon>
        <taxon>Phocaeicola</taxon>
    </lineage>
</organism>
<dbReference type="InterPro" id="IPR036514">
    <property type="entry name" value="SGNH_hydro_sf"/>
</dbReference>
<dbReference type="EMBL" id="JANRHJ010000001">
    <property type="protein sequence ID" value="MCR8872487.1"/>
    <property type="molecule type" value="Genomic_DNA"/>
</dbReference>
<evidence type="ECO:0000313" key="2">
    <source>
        <dbReference type="Proteomes" id="UP001204579"/>
    </source>
</evidence>
<evidence type="ECO:0000313" key="1">
    <source>
        <dbReference type="EMBL" id="MCR8872487.1"/>
    </source>
</evidence>
<dbReference type="Gene3D" id="2.60.120.1360">
    <property type="match status" value="1"/>
</dbReference>
<sequence length="458" mass="50948">MKNRVAATFLLTLLLVLGLGALHWLPRIELGGKPLRRVDLLADIRLEASPVSADSDTSVLPEPVKPTFIDTCKSGMTCIEDFSDSTMRGMKSFYEALINRSSLGRPVRIAYFGDSFIEADIMTGDLRTLLQQKFGGSGVGYIPVASNLSGYRPTVVHSFSGWSSHAITDSVFFDRKRQDISNHYFIPRPGASVTLRGRKQGEYADSCNISTIYFRTNDSIRLSASVNGGEARHFALGGDSLMQSVSVTGNIKSVSWKVEQLDSAATATFYAATMDPASGIVLDNFSTRGSNGQQLIHIPSAILQQYERLRTYDLIVLQYGLNVASEQGVNYAYYQTAMEKVVNYLKREFPQASILIVGVGDRDYRTETGELRTMPGVKNLIRFQKALAAQTHVAFWNLFEAMGGEGSMAELVNRKPALANYDYTHINFRGGKYFANLLFETFVYGKEQYEKRKAYEMQ</sequence>